<evidence type="ECO:0000313" key="1">
    <source>
        <dbReference type="EMBL" id="KLK93798.1"/>
    </source>
</evidence>
<dbReference type="EMBL" id="LCYG01000017">
    <property type="protein sequence ID" value="KLK93798.1"/>
    <property type="molecule type" value="Genomic_DNA"/>
</dbReference>
<organism evidence="1 2">
    <name type="scientific">Microvirga vignae</name>
    <dbReference type="NCBI Taxonomy" id="1225564"/>
    <lineage>
        <taxon>Bacteria</taxon>
        <taxon>Pseudomonadati</taxon>
        <taxon>Pseudomonadota</taxon>
        <taxon>Alphaproteobacteria</taxon>
        <taxon>Hyphomicrobiales</taxon>
        <taxon>Methylobacteriaceae</taxon>
        <taxon>Microvirga</taxon>
    </lineage>
</organism>
<dbReference type="PATRIC" id="fig|1225564.3.peg.1955"/>
<keyword evidence="2" id="KW-1185">Reference proteome</keyword>
<protein>
    <submittedName>
        <fullName evidence="1">Uncharacterized protein</fullName>
    </submittedName>
</protein>
<accession>A0A0H1RF52</accession>
<dbReference type="Proteomes" id="UP000035489">
    <property type="component" value="Unassembled WGS sequence"/>
</dbReference>
<sequence>MPGSSILIRRLDQRAEQLARTAGIKPSNRTAAALDPLLEAFQNSQPSKDPLQLSALSKTVGALPVPLTPEQRRAVLDPLLKALQSSAESHEFYQLNALSEAAIILAPGLTPEQAKAVLDPVLLALRTSVNSYQLYQLSLLNEAVSVLARRLTSDQASAVLDLLVRDLEVNNNPYQLSALSEAVGLIPSQLKPKQMTVVLNSLPRALQVRTAFDQLSQLGRAIKALAPRLTQEQINQILSISRVGLANSGSEFAAEIWASMITEMLKLKSEVVPTADVVQMLKYPTAGEKPTEILLASLGEQFVITPLKSLQEVMRKLIKPSLKLGPSLPASQSTQVRLTDRDNV</sequence>
<gene>
    <name evidence="1" type="ORF">AA309_07195</name>
</gene>
<name>A0A0H1RF52_9HYPH</name>
<proteinExistence type="predicted"/>
<evidence type="ECO:0000313" key="2">
    <source>
        <dbReference type="Proteomes" id="UP000035489"/>
    </source>
</evidence>
<dbReference type="SUPFAM" id="SSF48371">
    <property type="entry name" value="ARM repeat"/>
    <property type="match status" value="1"/>
</dbReference>
<reference evidence="1 2" key="1">
    <citation type="submission" date="2015-05" db="EMBL/GenBank/DDBJ databases">
        <title>Draft genome sequence of Microvirga vignae strain BR3299, a novel nitrogen fixing bacteria isolated from Brazil semi-aired region.</title>
        <authorList>
            <person name="Zilli J.E."/>
            <person name="Passos S.R."/>
            <person name="Leite J."/>
            <person name="Baldani J.I."/>
            <person name="Xavier G.R."/>
            <person name="Rumjaneck N.G."/>
            <person name="Simoes-Araujo J.L."/>
        </authorList>
    </citation>
    <scope>NUCLEOTIDE SEQUENCE [LARGE SCALE GENOMIC DNA]</scope>
    <source>
        <strain evidence="1 2">BR3299</strain>
    </source>
</reference>
<dbReference type="AlphaFoldDB" id="A0A0H1RF52"/>
<comment type="caution">
    <text evidence="1">The sequence shown here is derived from an EMBL/GenBank/DDBJ whole genome shotgun (WGS) entry which is preliminary data.</text>
</comment>
<dbReference type="InterPro" id="IPR016024">
    <property type="entry name" value="ARM-type_fold"/>
</dbReference>